<sequence length="395" mass="44934">MTNEEMCKLLLHPNLNHELISHKVPIRCQKNMTFIVNLNALNNPKDITADDNGAYINGFGRDINIHTIITENKVIIDEEGDEGDRFILTKYNGTNKACPDFHRKIIRLKIPNQATYFQYCLVKYNFDGNEKQFTVKAHGHSKNRVASFKQTTTSMREVIKTTAKVNKPSESIRQIRKNTGGTLNIDSSSQNPRNIMQVKNFRRDVSSTTSKSDKDFLADLMKECKRTMNTDDEIFIRRVEGAPEPICLIGTEAAFKDIERFCVKMPYGLNSVLTIDPTFNFGGFFFTPTTYKNMAVLRADTNQPKIDMGPALIHYRKVFSTYHYFASSLVSINQEMSELKCFGTDGETALSDAFAKTFPLSDQLRCFIHSRKNVEQKLTDFGLSSCKSTIVEDIC</sequence>
<dbReference type="OrthoDB" id="5987462at2759"/>
<dbReference type="EnsemblMetazoa" id="CLYHEMT024012.1">
    <property type="protein sequence ID" value="CLYHEMP024012.1"/>
    <property type="gene ID" value="CLYHEMG024012"/>
</dbReference>
<protein>
    <recommendedName>
        <fullName evidence="3">MULE transposase domain-containing protein</fullName>
    </recommendedName>
</protein>
<dbReference type="Proteomes" id="UP000594262">
    <property type="component" value="Unplaced"/>
</dbReference>
<dbReference type="AlphaFoldDB" id="A0A7M5XI96"/>
<accession>A0A7M5XI96</accession>
<name>A0A7M5XI96_9CNID</name>
<reference evidence="1" key="1">
    <citation type="submission" date="2021-01" db="UniProtKB">
        <authorList>
            <consortium name="EnsemblMetazoa"/>
        </authorList>
    </citation>
    <scope>IDENTIFICATION</scope>
</reference>
<keyword evidence="2" id="KW-1185">Reference proteome</keyword>
<proteinExistence type="predicted"/>
<evidence type="ECO:0008006" key="3">
    <source>
        <dbReference type="Google" id="ProtNLM"/>
    </source>
</evidence>
<organism evidence="1 2">
    <name type="scientific">Clytia hemisphaerica</name>
    <dbReference type="NCBI Taxonomy" id="252671"/>
    <lineage>
        <taxon>Eukaryota</taxon>
        <taxon>Metazoa</taxon>
        <taxon>Cnidaria</taxon>
        <taxon>Hydrozoa</taxon>
        <taxon>Hydroidolina</taxon>
        <taxon>Leptothecata</taxon>
        <taxon>Obeliida</taxon>
        <taxon>Clytiidae</taxon>
        <taxon>Clytia</taxon>
    </lineage>
</organism>
<evidence type="ECO:0000313" key="2">
    <source>
        <dbReference type="Proteomes" id="UP000594262"/>
    </source>
</evidence>
<evidence type="ECO:0000313" key="1">
    <source>
        <dbReference type="EnsemblMetazoa" id="CLYHEMP024012.1"/>
    </source>
</evidence>